<dbReference type="PANTHER" id="PTHR15162:SF7">
    <property type="entry name" value="SUCCINYLGLUTAMATE DESUCCINYLASE"/>
    <property type="match status" value="1"/>
</dbReference>
<dbReference type="SUPFAM" id="SSF53187">
    <property type="entry name" value="Zn-dependent exopeptidases"/>
    <property type="match status" value="1"/>
</dbReference>
<dbReference type="RefSeq" id="WP_311360094.1">
    <property type="nucleotide sequence ID" value="NZ_JAVRIE010000001.1"/>
</dbReference>
<sequence>MNLSTLQFLSQSRQTPELFDKKMTMALGEQTSVSIFAPGIIQFEPVLAQAGADAKGNTLKAPKSIVLSCGIHGNETAPIEICDAIVQDLLAGKLSSPHRLLFIFGNLPAMDIAERFVEENLNRLFNTNESEENMEQKRAQVIKQAVAEFFDNENKPSSHVDTDRYHYDLHTAIRESKNEKFAVYPFLHGQAHNKDQLRFLSACGVNTILLSQSPTSTFSYYTSYHYYSHSFTVELGKVRPFGENNADDFAAVTTSLRQLISSESLDLPAYQACPLEVFEVKQVIDKSSNDFRLTFSDDTPNFMDFSEGAVLAVDGDITYTATQDGEAIVFPNANVAIGQRALLTVVPCEL</sequence>
<dbReference type="InterPro" id="IPR007036">
    <property type="entry name" value="Aste_AspA_hybrid_dom"/>
</dbReference>
<evidence type="ECO:0000256" key="2">
    <source>
        <dbReference type="ARBA" id="ARBA00022723"/>
    </source>
</evidence>
<dbReference type="InterPro" id="IPR055438">
    <property type="entry name" value="AstE_AspA_cat"/>
</dbReference>
<dbReference type="Pfam" id="PF24827">
    <property type="entry name" value="AstE_AspA_cat"/>
    <property type="match status" value="1"/>
</dbReference>
<dbReference type="GO" id="GO:0019545">
    <property type="term" value="P:L-arginine catabolic process to succinate"/>
    <property type="evidence" value="ECO:0007669"/>
    <property type="project" value="UniProtKB-UniRule"/>
</dbReference>
<evidence type="ECO:0000256" key="3">
    <source>
        <dbReference type="ARBA" id="ARBA00022801"/>
    </source>
</evidence>
<feature type="domain" description="AstE/AspA barrel-sandwich hybrid" evidence="7">
    <location>
        <begin position="274"/>
        <end position="347"/>
    </location>
</feature>
<comment type="catalytic activity">
    <reaction evidence="5">
        <text>N-succinyl-L-glutamate + H2O = L-glutamate + succinate</text>
        <dbReference type="Rhea" id="RHEA:15169"/>
        <dbReference type="ChEBI" id="CHEBI:15377"/>
        <dbReference type="ChEBI" id="CHEBI:29985"/>
        <dbReference type="ChEBI" id="CHEBI:30031"/>
        <dbReference type="ChEBI" id="CHEBI:58763"/>
        <dbReference type="EC" id="3.5.1.96"/>
    </reaction>
</comment>
<evidence type="ECO:0000256" key="1">
    <source>
        <dbReference type="ARBA" id="ARBA00022503"/>
    </source>
</evidence>
<dbReference type="GO" id="GO:0019544">
    <property type="term" value="P:L-arginine catabolic process to L-glutamate"/>
    <property type="evidence" value="ECO:0007669"/>
    <property type="project" value="UniProtKB-UniRule"/>
</dbReference>
<dbReference type="Proteomes" id="UP001249020">
    <property type="component" value="Unassembled WGS sequence"/>
</dbReference>
<keyword evidence="4 5" id="KW-0862">Zinc</keyword>
<comment type="cofactor">
    <cofactor evidence="5">
        <name>Zn(2+)</name>
        <dbReference type="ChEBI" id="CHEBI:29105"/>
    </cofactor>
    <text evidence="5">Binds 1 zinc ion per subunit.</text>
</comment>
<keyword evidence="2 5" id="KW-0479">Metal-binding</keyword>
<evidence type="ECO:0000256" key="5">
    <source>
        <dbReference type="HAMAP-Rule" id="MF_00767"/>
    </source>
</evidence>
<evidence type="ECO:0000256" key="6">
    <source>
        <dbReference type="NCBIfam" id="TIGR03242"/>
    </source>
</evidence>
<keyword evidence="10" id="KW-1185">Reference proteome</keyword>
<dbReference type="EMBL" id="JAVRIE010000001">
    <property type="protein sequence ID" value="MDT0581283.1"/>
    <property type="molecule type" value="Genomic_DNA"/>
</dbReference>
<comment type="caution">
    <text evidence="9">The sequence shown here is derived from an EMBL/GenBank/DDBJ whole genome shotgun (WGS) entry which is preliminary data.</text>
</comment>
<dbReference type="PANTHER" id="PTHR15162">
    <property type="entry name" value="ASPARTOACYLASE"/>
    <property type="match status" value="1"/>
</dbReference>
<dbReference type="AlphaFoldDB" id="A0AAW8QVT6"/>
<dbReference type="GO" id="GO:0008270">
    <property type="term" value="F:zinc ion binding"/>
    <property type="evidence" value="ECO:0007669"/>
    <property type="project" value="UniProtKB-UniRule"/>
</dbReference>
<gene>
    <name evidence="5 9" type="primary">astE</name>
    <name evidence="9" type="ORF">RM544_01920</name>
</gene>
<evidence type="ECO:0000259" key="7">
    <source>
        <dbReference type="Pfam" id="PF04952"/>
    </source>
</evidence>
<dbReference type="InterPro" id="IPR050178">
    <property type="entry name" value="AspA/AstE_fam"/>
</dbReference>
<evidence type="ECO:0000313" key="9">
    <source>
        <dbReference type="EMBL" id="MDT0581283.1"/>
    </source>
</evidence>
<feature type="domain" description="Succinylglutamate desuccinylase/Aspartoacylase catalytic" evidence="8">
    <location>
        <begin position="63"/>
        <end position="260"/>
    </location>
</feature>
<dbReference type="NCBIfam" id="TIGR03242">
    <property type="entry name" value="arg_catab_astE"/>
    <property type="match status" value="1"/>
</dbReference>
<dbReference type="PIRSF" id="PIRSF017020">
    <property type="entry name" value="AstE"/>
    <property type="match status" value="1"/>
</dbReference>
<feature type="active site" evidence="5">
    <location>
        <position position="234"/>
    </location>
</feature>
<dbReference type="CDD" id="cd03855">
    <property type="entry name" value="M14_ASTE"/>
    <property type="match status" value="1"/>
</dbReference>
<reference evidence="9 10" key="1">
    <citation type="submission" date="2023-09" db="EMBL/GenBank/DDBJ databases">
        <authorList>
            <person name="Rey-Velasco X."/>
        </authorList>
    </citation>
    <scope>NUCLEOTIDE SEQUENCE [LARGE SCALE GENOMIC DNA]</scope>
    <source>
        <strain evidence="9 10">W409</strain>
    </source>
</reference>
<evidence type="ECO:0000313" key="10">
    <source>
        <dbReference type="Proteomes" id="UP001249020"/>
    </source>
</evidence>
<evidence type="ECO:0000256" key="4">
    <source>
        <dbReference type="ARBA" id="ARBA00022833"/>
    </source>
</evidence>
<comment type="function">
    <text evidence="5">Transforms N(2)-succinylglutamate into succinate and glutamate.</text>
</comment>
<dbReference type="Gene3D" id="3.40.630.10">
    <property type="entry name" value="Zn peptidases"/>
    <property type="match status" value="1"/>
</dbReference>
<dbReference type="GO" id="GO:0009017">
    <property type="term" value="F:succinylglutamate desuccinylase activity"/>
    <property type="evidence" value="ECO:0007669"/>
    <property type="project" value="UniProtKB-UniRule"/>
</dbReference>
<comment type="similarity">
    <text evidence="5">Belongs to the AspA/AstE family. Succinylglutamate desuccinylase subfamily.</text>
</comment>
<dbReference type="GO" id="GO:0016788">
    <property type="term" value="F:hydrolase activity, acting on ester bonds"/>
    <property type="evidence" value="ECO:0007669"/>
    <property type="project" value="UniProtKB-UniRule"/>
</dbReference>
<dbReference type="Pfam" id="PF04952">
    <property type="entry name" value="AstE_AspA_hybrid"/>
    <property type="match status" value="1"/>
</dbReference>
<keyword evidence="3 5" id="KW-0378">Hydrolase</keyword>
<feature type="binding site" evidence="5">
    <location>
        <position position="72"/>
    </location>
    <ligand>
        <name>Zn(2+)</name>
        <dbReference type="ChEBI" id="CHEBI:29105"/>
    </ligand>
</feature>
<organism evidence="9 10">
    <name type="scientific">Brumicola blandensis</name>
    <dbReference type="NCBI Taxonomy" id="3075611"/>
    <lineage>
        <taxon>Bacteria</taxon>
        <taxon>Pseudomonadati</taxon>
        <taxon>Pseudomonadota</taxon>
        <taxon>Gammaproteobacteria</taxon>
        <taxon>Alteromonadales</taxon>
        <taxon>Alteromonadaceae</taxon>
        <taxon>Brumicola</taxon>
    </lineage>
</organism>
<comment type="pathway">
    <text evidence="5">Amino-acid degradation; L-arginine degradation via AST pathway; L-glutamate and succinate from L-arginine: step 5/5.</text>
</comment>
<name>A0AAW8QVT6_9ALTE</name>
<accession>A0AAW8QVT6</accession>
<dbReference type="NCBIfam" id="NF003706">
    <property type="entry name" value="PRK05324.1"/>
    <property type="match status" value="1"/>
</dbReference>
<dbReference type="EC" id="3.5.1.96" evidence="5 6"/>
<feature type="binding site" evidence="5">
    <location>
        <position position="75"/>
    </location>
    <ligand>
        <name>Zn(2+)</name>
        <dbReference type="ChEBI" id="CHEBI:29105"/>
    </ligand>
</feature>
<keyword evidence="1 5" id="KW-0056">Arginine metabolism</keyword>
<feature type="binding site" evidence="5">
    <location>
        <position position="170"/>
    </location>
    <ligand>
        <name>Zn(2+)</name>
        <dbReference type="ChEBI" id="CHEBI:29105"/>
    </ligand>
</feature>
<evidence type="ECO:0000259" key="8">
    <source>
        <dbReference type="Pfam" id="PF24827"/>
    </source>
</evidence>
<proteinExistence type="inferred from homology"/>
<protein>
    <recommendedName>
        <fullName evidence="5 6">Succinylglutamate desuccinylase</fullName>
        <ecNumber evidence="5 6">3.5.1.96</ecNumber>
    </recommendedName>
</protein>
<dbReference type="InterPro" id="IPR016681">
    <property type="entry name" value="SuccinylGlu_desuccinylase"/>
</dbReference>
<dbReference type="HAMAP" id="MF_00767">
    <property type="entry name" value="Arg_catab_AstE"/>
    <property type="match status" value="1"/>
</dbReference>